<evidence type="ECO:0000313" key="3">
    <source>
        <dbReference type="Proteomes" id="UP001497516"/>
    </source>
</evidence>
<organism evidence="2 3">
    <name type="scientific">Linum trigynum</name>
    <dbReference type="NCBI Taxonomy" id="586398"/>
    <lineage>
        <taxon>Eukaryota</taxon>
        <taxon>Viridiplantae</taxon>
        <taxon>Streptophyta</taxon>
        <taxon>Embryophyta</taxon>
        <taxon>Tracheophyta</taxon>
        <taxon>Spermatophyta</taxon>
        <taxon>Magnoliopsida</taxon>
        <taxon>eudicotyledons</taxon>
        <taxon>Gunneridae</taxon>
        <taxon>Pentapetalae</taxon>
        <taxon>rosids</taxon>
        <taxon>fabids</taxon>
        <taxon>Malpighiales</taxon>
        <taxon>Linaceae</taxon>
        <taxon>Linum</taxon>
    </lineage>
</organism>
<sequence length="115" mass="11715">MQNPHGGVHPDAPPQLAPGVDRGRHSGGAEHTARRPEPAGAEEAGEPPGGRRRREEGGGGGGEAIVREGGQGEVRADRSTEGVGGDIGSRGLWFFVQGGADFRAGDGGEEVQADE</sequence>
<evidence type="ECO:0000256" key="1">
    <source>
        <dbReference type="SAM" id="MobiDB-lite"/>
    </source>
</evidence>
<proteinExistence type="predicted"/>
<gene>
    <name evidence="2" type="ORF">LTRI10_LOCUS36160</name>
</gene>
<name>A0AAV2FCG9_9ROSI</name>
<dbReference type="Proteomes" id="UP001497516">
    <property type="component" value="Chromosome 6"/>
</dbReference>
<dbReference type="AlphaFoldDB" id="A0AAV2FCG9"/>
<accession>A0AAV2FCG9</accession>
<keyword evidence="3" id="KW-1185">Reference proteome</keyword>
<evidence type="ECO:0000313" key="2">
    <source>
        <dbReference type="EMBL" id="CAL1395752.1"/>
    </source>
</evidence>
<protein>
    <submittedName>
        <fullName evidence="2">Uncharacterized protein</fullName>
    </submittedName>
</protein>
<feature type="compositionally biased region" description="Basic and acidic residues" evidence="1">
    <location>
        <begin position="21"/>
        <end position="37"/>
    </location>
</feature>
<dbReference type="EMBL" id="OZ034819">
    <property type="protein sequence ID" value="CAL1395752.1"/>
    <property type="molecule type" value="Genomic_DNA"/>
</dbReference>
<feature type="region of interest" description="Disordered" evidence="1">
    <location>
        <begin position="1"/>
        <end position="90"/>
    </location>
</feature>
<reference evidence="2 3" key="1">
    <citation type="submission" date="2024-04" db="EMBL/GenBank/DDBJ databases">
        <authorList>
            <person name="Fracassetti M."/>
        </authorList>
    </citation>
    <scope>NUCLEOTIDE SEQUENCE [LARGE SCALE GENOMIC DNA]</scope>
</reference>